<accession>A0A1T4WWN7</accession>
<sequence length="195" mass="22160">MTETRDIDWHAVHEQLDASSRLLESSFQPPPEAVERILAERAEQLAHRRNLTPSAPATSRTLLLIEVGSYTAGIEIKWIQEVVNLERQPAPIPDAHELLLGVINIHNQMAALINPWLLMNEKPTTQYTFPQAVFLRHPHLNLAVGCTQALNLVELTEDAWQSDRLFLYGSERRPGVLLDIHHLVTSLENQQQHLI</sequence>
<gene>
    <name evidence="2" type="ORF">SAMN02745166_00796</name>
</gene>
<dbReference type="AlphaFoldDB" id="A0A1T4WWN7"/>
<protein>
    <submittedName>
        <fullName evidence="2">Chemotaxis signal transduction protein</fullName>
    </submittedName>
</protein>
<dbReference type="RefSeq" id="WP_078811999.1">
    <property type="nucleotide sequence ID" value="NZ_FUYE01000002.1"/>
</dbReference>
<dbReference type="STRING" id="48467.SAMN02745166_00796"/>
<reference evidence="3" key="1">
    <citation type="submission" date="2017-02" db="EMBL/GenBank/DDBJ databases">
        <authorList>
            <person name="Varghese N."/>
            <person name="Submissions S."/>
        </authorList>
    </citation>
    <scope>NUCLEOTIDE SEQUENCE [LARGE SCALE GENOMIC DNA]</scope>
    <source>
        <strain evidence="3">ATCC 700200</strain>
    </source>
</reference>
<dbReference type="InterPro" id="IPR002545">
    <property type="entry name" value="CheW-lke_dom"/>
</dbReference>
<dbReference type="GO" id="GO:0006935">
    <property type="term" value="P:chemotaxis"/>
    <property type="evidence" value="ECO:0007669"/>
    <property type="project" value="InterPro"/>
</dbReference>
<dbReference type="Gene3D" id="2.40.50.180">
    <property type="entry name" value="CheA-289, Domain 4"/>
    <property type="match status" value="1"/>
</dbReference>
<evidence type="ECO:0000313" key="2">
    <source>
        <dbReference type="EMBL" id="SKA81714.1"/>
    </source>
</evidence>
<dbReference type="Pfam" id="PF01584">
    <property type="entry name" value="CheW"/>
    <property type="match status" value="1"/>
</dbReference>
<keyword evidence="3" id="KW-1185">Reference proteome</keyword>
<dbReference type="SUPFAM" id="SSF50341">
    <property type="entry name" value="CheW-like"/>
    <property type="match status" value="1"/>
</dbReference>
<dbReference type="Proteomes" id="UP000190774">
    <property type="component" value="Unassembled WGS sequence"/>
</dbReference>
<evidence type="ECO:0000259" key="1">
    <source>
        <dbReference type="Pfam" id="PF01584"/>
    </source>
</evidence>
<proteinExistence type="predicted"/>
<dbReference type="EMBL" id="FUYE01000002">
    <property type="protein sequence ID" value="SKA81714.1"/>
    <property type="molecule type" value="Genomic_DNA"/>
</dbReference>
<dbReference type="Gene3D" id="2.30.30.40">
    <property type="entry name" value="SH3 Domains"/>
    <property type="match status" value="1"/>
</dbReference>
<dbReference type="OrthoDB" id="191655at2"/>
<organism evidence="2 3">
    <name type="scientific">Prosthecobacter debontii</name>
    <dbReference type="NCBI Taxonomy" id="48467"/>
    <lineage>
        <taxon>Bacteria</taxon>
        <taxon>Pseudomonadati</taxon>
        <taxon>Verrucomicrobiota</taxon>
        <taxon>Verrucomicrobiia</taxon>
        <taxon>Verrucomicrobiales</taxon>
        <taxon>Verrucomicrobiaceae</taxon>
        <taxon>Prosthecobacter</taxon>
    </lineage>
</organism>
<dbReference type="InterPro" id="IPR036061">
    <property type="entry name" value="CheW-like_dom_sf"/>
</dbReference>
<dbReference type="GO" id="GO:0007165">
    <property type="term" value="P:signal transduction"/>
    <property type="evidence" value="ECO:0007669"/>
    <property type="project" value="InterPro"/>
</dbReference>
<evidence type="ECO:0000313" key="3">
    <source>
        <dbReference type="Proteomes" id="UP000190774"/>
    </source>
</evidence>
<name>A0A1T4WWN7_9BACT</name>
<feature type="domain" description="CheW-like" evidence="1">
    <location>
        <begin position="62"/>
        <end position="167"/>
    </location>
</feature>